<evidence type="ECO:0000313" key="1">
    <source>
        <dbReference type="EMBL" id="KAJ1369956.1"/>
    </source>
</evidence>
<gene>
    <name evidence="1" type="ORF">KIN20_031573</name>
</gene>
<evidence type="ECO:0000313" key="2">
    <source>
        <dbReference type="Proteomes" id="UP001196413"/>
    </source>
</evidence>
<organism evidence="1 2">
    <name type="scientific">Parelaphostrongylus tenuis</name>
    <name type="common">Meningeal worm</name>
    <dbReference type="NCBI Taxonomy" id="148309"/>
    <lineage>
        <taxon>Eukaryota</taxon>
        <taxon>Metazoa</taxon>
        <taxon>Ecdysozoa</taxon>
        <taxon>Nematoda</taxon>
        <taxon>Chromadorea</taxon>
        <taxon>Rhabditida</taxon>
        <taxon>Rhabditina</taxon>
        <taxon>Rhabditomorpha</taxon>
        <taxon>Strongyloidea</taxon>
        <taxon>Metastrongylidae</taxon>
        <taxon>Parelaphostrongylus</taxon>
    </lineage>
</organism>
<name>A0AAD5R5V2_PARTN</name>
<keyword evidence="2" id="KW-1185">Reference proteome</keyword>
<dbReference type="Proteomes" id="UP001196413">
    <property type="component" value="Unassembled WGS sequence"/>
</dbReference>
<protein>
    <submittedName>
        <fullName evidence="1">Uncharacterized protein</fullName>
    </submittedName>
</protein>
<accession>A0AAD5R5V2</accession>
<comment type="caution">
    <text evidence="1">The sequence shown here is derived from an EMBL/GenBank/DDBJ whole genome shotgun (WGS) entry which is preliminary data.</text>
</comment>
<sequence>MESNVQDTYVPKLIRTMVKDDSPAAPSLVRQLGLSGVVNGATAANFCSNTSTVSGHLVGSNAVQVVLPPPSSRFSTSSLLHSLQSPAIQQSFINSTTGVPHRQAAANRYATSSHLPHFDRKMFMKMWCVVVTVTRGTRSLIDSPRPTI</sequence>
<reference evidence="1" key="1">
    <citation type="submission" date="2021-06" db="EMBL/GenBank/DDBJ databases">
        <title>Parelaphostrongylus tenuis whole genome reference sequence.</title>
        <authorList>
            <person name="Garwood T.J."/>
            <person name="Larsen P.A."/>
            <person name="Fountain-Jones N.M."/>
            <person name="Garbe J.R."/>
            <person name="Macchietto M.G."/>
            <person name="Kania S.A."/>
            <person name="Gerhold R.W."/>
            <person name="Richards J.E."/>
            <person name="Wolf T.M."/>
        </authorList>
    </citation>
    <scope>NUCLEOTIDE SEQUENCE</scope>
    <source>
        <strain evidence="1">MNPRO001-30</strain>
        <tissue evidence="1">Meninges</tissue>
    </source>
</reference>
<dbReference type="AlphaFoldDB" id="A0AAD5R5V2"/>
<proteinExistence type="predicted"/>
<dbReference type="EMBL" id="JAHQIW010006708">
    <property type="protein sequence ID" value="KAJ1369956.1"/>
    <property type="molecule type" value="Genomic_DNA"/>
</dbReference>